<keyword evidence="2" id="KW-1185">Reference proteome</keyword>
<reference evidence="1" key="1">
    <citation type="submission" date="2022-10" db="EMBL/GenBank/DDBJ databases">
        <title>Tapping the CABI collections for fungal endophytes: first genome assemblies for Collariella, Neodidymelliopsis, Ascochyta clinopodiicola, Didymella pomorum, Didymosphaeria variabile, Neocosmospora piperis and Neocucurbitaria cava.</title>
        <authorList>
            <person name="Hill R."/>
        </authorList>
    </citation>
    <scope>NUCLEOTIDE SEQUENCE</scope>
    <source>
        <strain evidence="1">IMI 356814</strain>
    </source>
</reference>
<dbReference type="OrthoDB" id="10580746at2759"/>
<accession>A0A9W9CN36</accession>
<protein>
    <submittedName>
        <fullName evidence="1">Uncharacterized protein</fullName>
    </submittedName>
</protein>
<evidence type="ECO:0000313" key="1">
    <source>
        <dbReference type="EMBL" id="KAJ4372427.1"/>
    </source>
</evidence>
<sequence length="217" mass="24807">MSGFTTTTIRANAPNTFFVTPYTGEVAPEPQIRPAKCPVYEPLHRRKHSGTKYDVRSTYSKDHTLRSPYRVTELQPSDTTPSPFNLSALSQNLYALYIFLTVDDTHIALERAEREWNDRELTLLQACAFKELWFERTMQRPLRRAKRWAVRKVRFAPKWVFLRALDGVVAVQMSVVDGAVELGKCIESNEEIVEIVEKGLEVLGQCESMAGQYADGY</sequence>
<dbReference type="Proteomes" id="UP001140560">
    <property type="component" value="Unassembled WGS sequence"/>
</dbReference>
<organism evidence="1 2">
    <name type="scientific">Neocucurbitaria cava</name>
    <dbReference type="NCBI Taxonomy" id="798079"/>
    <lineage>
        <taxon>Eukaryota</taxon>
        <taxon>Fungi</taxon>
        <taxon>Dikarya</taxon>
        <taxon>Ascomycota</taxon>
        <taxon>Pezizomycotina</taxon>
        <taxon>Dothideomycetes</taxon>
        <taxon>Pleosporomycetidae</taxon>
        <taxon>Pleosporales</taxon>
        <taxon>Pleosporineae</taxon>
        <taxon>Cucurbitariaceae</taxon>
        <taxon>Neocucurbitaria</taxon>
    </lineage>
</organism>
<evidence type="ECO:0000313" key="2">
    <source>
        <dbReference type="Proteomes" id="UP001140560"/>
    </source>
</evidence>
<dbReference type="AlphaFoldDB" id="A0A9W9CN36"/>
<name>A0A9W9CN36_9PLEO</name>
<comment type="caution">
    <text evidence="1">The sequence shown here is derived from an EMBL/GenBank/DDBJ whole genome shotgun (WGS) entry which is preliminary data.</text>
</comment>
<proteinExistence type="predicted"/>
<gene>
    <name evidence="1" type="ORF">N0V83_004201</name>
</gene>
<dbReference type="EMBL" id="JAPEUY010000006">
    <property type="protein sequence ID" value="KAJ4372427.1"/>
    <property type="molecule type" value="Genomic_DNA"/>
</dbReference>